<sequence>MRSNRVLALGFAALNGAQAQVTGQKIKTRLWTRKLLQSVKTHYRSSFDRIKISGSRWDPARLKEEIKGCGAVSDWEKSGTKPAWNTGNWWSLTASEGMLIRLSRPLSTERVGLRRK</sequence>
<accession>M3AUB9</accession>
<organism evidence="2 3">
    <name type="scientific">Pseudocercospora fijiensis (strain CIRAD86)</name>
    <name type="common">Black leaf streak disease fungus</name>
    <name type="synonym">Mycosphaerella fijiensis</name>
    <dbReference type="NCBI Taxonomy" id="383855"/>
    <lineage>
        <taxon>Eukaryota</taxon>
        <taxon>Fungi</taxon>
        <taxon>Dikarya</taxon>
        <taxon>Ascomycota</taxon>
        <taxon>Pezizomycotina</taxon>
        <taxon>Dothideomycetes</taxon>
        <taxon>Dothideomycetidae</taxon>
        <taxon>Mycosphaerellales</taxon>
        <taxon>Mycosphaerellaceae</taxon>
        <taxon>Pseudocercospora</taxon>
    </lineage>
</organism>
<keyword evidence="3" id="KW-1185">Reference proteome</keyword>
<dbReference type="KEGG" id="pfj:MYCFIDRAFT_197897"/>
<proteinExistence type="predicted"/>
<reference evidence="2 3" key="1">
    <citation type="journal article" date="2012" name="PLoS Pathog.">
        <title>Diverse lifestyles and strategies of plant pathogenesis encoded in the genomes of eighteen Dothideomycetes fungi.</title>
        <authorList>
            <person name="Ohm R.A."/>
            <person name="Feau N."/>
            <person name="Henrissat B."/>
            <person name="Schoch C.L."/>
            <person name="Horwitz B.A."/>
            <person name="Barry K.W."/>
            <person name="Condon B.J."/>
            <person name="Copeland A.C."/>
            <person name="Dhillon B."/>
            <person name="Glaser F."/>
            <person name="Hesse C.N."/>
            <person name="Kosti I."/>
            <person name="LaButti K."/>
            <person name="Lindquist E.A."/>
            <person name="Lucas S."/>
            <person name="Salamov A.A."/>
            <person name="Bradshaw R.E."/>
            <person name="Ciuffetti L."/>
            <person name="Hamelin R.C."/>
            <person name="Kema G.H.J."/>
            <person name="Lawrence C."/>
            <person name="Scott J.A."/>
            <person name="Spatafora J.W."/>
            <person name="Turgeon B.G."/>
            <person name="de Wit P.J.G.M."/>
            <person name="Zhong S."/>
            <person name="Goodwin S.B."/>
            <person name="Grigoriev I.V."/>
        </authorList>
    </citation>
    <scope>NUCLEOTIDE SEQUENCE [LARGE SCALE GENOMIC DNA]</scope>
    <source>
        <strain evidence="2 3">CIRAD86</strain>
    </source>
</reference>
<evidence type="ECO:0000313" key="3">
    <source>
        <dbReference type="Proteomes" id="UP000016932"/>
    </source>
</evidence>
<dbReference type="GeneID" id="19335685"/>
<evidence type="ECO:0000313" key="2">
    <source>
        <dbReference type="EMBL" id="EME81077.1"/>
    </source>
</evidence>
<name>M3AUB9_PSEFD</name>
<dbReference type="Proteomes" id="UP000016932">
    <property type="component" value="Unassembled WGS sequence"/>
</dbReference>
<evidence type="ECO:0000256" key="1">
    <source>
        <dbReference type="SAM" id="SignalP"/>
    </source>
</evidence>
<dbReference type="AlphaFoldDB" id="M3AUB9"/>
<keyword evidence="1" id="KW-0732">Signal</keyword>
<feature type="chain" id="PRO_5004031089" evidence="1">
    <location>
        <begin position="20"/>
        <end position="116"/>
    </location>
</feature>
<dbReference type="VEuPathDB" id="FungiDB:MYCFIDRAFT_197897"/>
<dbReference type="HOGENOM" id="CLU_2097889_0_0_1"/>
<dbReference type="RefSeq" id="XP_007928369.1">
    <property type="nucleotide sequence ID" value="XM_007930178.1"/>
</dbReference>
<protein>
    <submittedName>
        <fullName evidence="2">Uncharacterized protein</fullName>
    </submittedName>
</protein>
<feature type="signal peptide" evidence="1">
    <location>
        <begin position="1"/>
        <end position="19"/>
    </location>
</feature>
<gene>
    <name evidence="2" type="ORF">MYCFIDRAFT_197897</name>
</gene>
<dbReference type="EMBL" id="KB446560">
    <property type="protein sequence ID" value="EME81077.1"/>
    <property type="molecule type" value="Genomic_DNA"/>
</dbReference>